<accession>A0A4Y7X8M3</accession>
<name>A0A4Y7X8M3_9GAMM</name>
<feature type="region of interest" description="Disordered" evidence="2">
    <location>
        <begin position="1"/>
        <end position="20"/>
    </location>
</feature>
<organism evidence="3 4">
    <name type="scientific">Alkanindiges illinoisensis</name>
    <dbReference type="NCBI Taxonomy" id="197183"/>
    <lineage>
        <taxon>Bacteria</taxon>
        <taxon>Pseudomonadati</taxon>
        <taxon>Pseudomonadota</taxon>
        <taxon>Gammaproteobacteria</taxon>
        <taxon>Moraxellales</taxon>
        <taxon>Moraxellaceae</taxon>
        <taxon>Alkanindiges</taxon>
    </lineage>
</organism>
<feature type="region of interest" description="Disordered" evidence="2">
    <location>
        <begin position="26"/>
        <end position="69"/>
    </location>
</feature>
<proteinExistence type="predicted"/>
<dbReference type="Proteomes" id="UP000297834">
    <property type="component" value="Unassembled WGS sequence"/>
</dbReference>
<gene>
    <name evidence="3" type="ORF">E2B99_13715</name>
</gene>
<reference evidence="3 4" key="1">
    <citation type="submission" date="2019-03" db="EMBL/GenBank/DDBJ databases">
        <title>Alkanindiges illinoisensis: a potential pathogenic isolated from ascites of a gastric cancer patient with abdominal metastasis.</title>
        <authorList>
            <person name="Hu X."/>
            <person name="Yang B."/>
            <person name="Yan X."/>
            <person name="Lin L."/>
            <person name="Zhao H."/>
            <person name="Zhou F."/>
            <person name="Su B."/>
            <person name="Chen J."/>
            <person name="Rui Y."/>
            <person name="Wang Q."/>
            <person name="Zheng L."/>
        </authorList>
    </citation>
    <scope>NUCLEOTIDE SEQUENCE [LARGE SCALE GENOMIC DNA]</scope>
    <source>
        <strain evidence="3 4">NFYY 23406</strain>
    </source>
</reference>
<feature type="coiled-coil region" evidence="1">
    <location>
        <begin position="85"/>
        <end position="112"/>
    </location>
</feature>
<dbReference type="AlphaFoldDB" id="A0A4Y7X8M3"/>
<sequence length="326" mass="35073">MTITDQQSEFIQSHDGDLTPEQAAALLDMADGDTATAETGSTPDATPEPDVTPQPKPAEQVAEPDPDNSVILAKDGKHTIPFEKLTEARNAEKHWKQQYEAMQQQMADLQAQAQLRADAGIAPTVTDNQVAAAEAAIANGVDPQIFGDFSEEALAKGIQQLIDQQVKAQVEAHLSSALKPIQDKQALDAVQAHYQAIYEKHPDADSIAESSELDNWIKSQPSFVQAATVDVLQNGSAQQIVELFDRFKQDTGKTQVADSDIKAKAQAAIANTAPQPPASLSDFPAGRPGAAATQQEAMAAMDSQSLLDHMQGMSPEQIEQFLNRRI</sequence>
<evidence type="ECO:0000256" key="1">
    <source>
        <dbReference type="SAM" id="Coils"/>
    </source>
</evidence>
<comment type="caution">
    <text evidence="3">The sequence shown here is derived from an EMBL/GenBank/DDBJ whole genome shotgun (WGS) entry which is preliminary data.</text>
</comment>
<dbReference type="EMBL" id="SNTY01000085">
    <property type="protein sequence ID" value="TEU23368.1"/>
    <property type="molecule type" value="Genomic_DNA"/>
</dbReference>
<evidence type="ECO:0000313" key="4">
    <source>
        <dbReference type="Proteomes" id="UP000297834"/>
    </source>
</evidence>
<keyword evidence="4" id="KW-1185">Reference proteome</keyword>
<evidence type="ECO:0000256" key="2">
    <source>
        <dbReference type="SAM" id="MobiDB-lite"/>
    </source>
</evidence>
<feature type="compositionally biased region" description="Polar residues" evidence="2">
    <location>
        <begin position="1"/>
        <end position="11"/>
    </location>
</feature>
<evidence type="ECO:0000313" key="3">
    <source>
        <dbReference type="EMBL" id="TEU23368.1"/>
    </source>
</evidence>
<keyword evidence="1" id="KW-0175">Coiled coil</keyword>
<dbReference type="OrthoDB" id="6679509at2"/>
<dbReference type="RefSeq" id="WP_134245799.1">
    <property type="nucleotide sequence ID" value="NZ_SNTY01000085.1"/>
</dbReference>
<protein>
    <submittedName>
        <fullName evidence="3">Uncharacterized protein</fullName>
    </submittedName>
</protein>